<dbReference type="Gene3D" id="2.40.160.10">
    <property type="entry name" value="Porin"/>
    <property type="match status" value="1"/>
</dbReference>
<dbReference type="EMBL" id="JABCJR010000001">
    <property type="protein sequence ID" value="NMR68492.1"/>
    <property type="molecule type" value="Genomic_DNA"/>
</dbReference>
<dbReference type="PANTHER" id="PTHR34501">
    <property type="entry name" value="PROTEIN YDDL-RELATED"/>
    <property type="match status" value="1"/>
</dbReference>
<evidence type="ECO:0000256" key="2">
    <source>
        <dbReference type="ARBA" id="ARBA00022729"/>
    </source>
</evidence>
<evidence type="ECO:0000313" key="6">
    <source>
        <dbReference type="Proteomes" id="UP000590068"/>
    </source>
</evidence>
<feature type="chain" id="PRO_5046443218" evidence="4">
    <location>
        <begin position="22"/>
        <end position="360"/>
    </location>
</feature>
<dbReference type="PANTHER" id="PTHR34501:SF2">
    <property type="entry name" value="OUTER MEMBRANE PORIN F-RELATED"/>
    <property type="match status" value="1"/>
</dbReference>
<keyword evidence="3" id="KW-0472">Membrane</keyword>
<dbReference type="CDD" id="cd00342">
    <property type="entry name" value="gram_neg_porins"/>
    <property type="match status" value="1"/>
</dbReference>
<comment type="subcellular location">
    <subcellularLocation>
        <location evidence="1">Cell outer membrane</location>
        <topology evidence="1">Multi-pass membrane protein</topology>
    </subcellularLocation>
</comment>
<keyword evidence="6" id="KW-1185">Reference proteome</keyword>
<dbReference type="InterPro" id="IPR023614">
    <property type="entry name" value="Porin_dom_sf"/>
</dbReference>
<dbReference type="SUPFAM" id="SSF56935">
    <property type="entry name" value="Porins"/>
    <property type="match status" value="1"/>
</dbReference>
<dbReference type="Proteomes" id="UP000590068">
    <property type="component" value="Unassembled WGS sequence"/>
</dbReference>
<accession>A0ABX1U463</accession>
<dbReference type="InterPro" id="IPR050298">
    <property type="entry name" value="Gram-neg_bact_OMP"/>
</dbReference>
<organism evidence="5 6">
    <name type="scientific">Vibrio breoganii</name>
    <dbReference type="NCBI Taxonomy" id="553239"/>
    <lineage>
        <taxon>Bacteria</taxon>
        <taxon>Pseudomonadati</taxon>
        <taxon>Pseudomonadota</taxon>
        <taxon>Gammaproteobacteria</taxon>
        <taxon>Vibrionales</taxon>
        <taxon>Vibrionaceae</taxon>
        <taxon>Vibrio</taxon>
    </lineage>
</organism>
<feature type="signal peptide" evidence="4">
    <location>
        <begin position="1"/>
        <end position="21"/>
    </location>
</feature>
<dbReference type="InterPro" id="IPR033900">
    <property type="entry name" value="Gram_neg_porin_domain"/>
</dbReference>
<evidence type="ECO:0000256" key="4">
    <source>
        <dbReference type="SAM" id="SignalP"/>
    </source>
</evidence>
<evidence type="ECO:0000313" key="5">
    <source>
        <dbReference type="EMBL" id="NMR68492.1"/>
    </source>
</evidence>
<dbReference type="RefSeq" id="WP_102442885.1">
    <property type="nucleotide sequence ID" value="NZ_JABBXC010000001.1"/>
</dbReference>
<gene>
    <name evidence="5" type="ORF">HJ568_00735</name>
</gene>
<evidence type="ECO:0000256" key="1">
    <source>
        <dbReference type="ARBA" id="ARBA00004571"/>
    </source>
</evidence>
<name>A0ABX1U463_9VIBR</name>
<sequence>MNKKIIALAVAAAAFGTQASAVELYNQDGSTFSIGGHVSVSAKGNMGDVAINNDKGITTGYSDGSSTDIIANSPRINFTATQDLGNGFTADARGEWALNYLDGGANAFTTRLGYIGVTHETFGRAVAGTQWSPYYDIAGIADMPIAFANDFLYDNHGALGTGRAENMVSYRNDIQLGDNLSIFGGLGIQDSQTGFDSRGQVSLGANFADFMVGYSYNAGDRTDGLTTKEEAVSHALSAKYGSYGNGLYVAAVYTMNEYMHGTSNYNTGSNTGEVLSDSDGIEFIAAYAFANSLNLSINYEAVEGNDKSVVDGTVYSQMAFQAEYNITPTFVTFAGYQLDLGNDQNEKENDMWNIGVRYYL</sequence>
<reference evidence="5 6" key="1">
    <citation type="submission" date="2020-04" db="EMBL/GenBank/DDBJ databases">
        <title>WGS-Seq of Vibrio isolated by the O'Toole Lab.</title>
        <authorList>
            <person name="Mckone K.P."/>
            <person name="Whitaker R."/>
            <person name="Sevigney J.L."/>
            <person name="Herring J.B."/>
            <person name="O'Toole G."/>
        </authorList>
    </citation>
    <scope>NUCLEOTIDE SEQUENCE [LARGE SCALE GENOMIC DNA]</scope>
    <source>
        <strain evidence="5 6">BS_02</strain>
    </source>
</reference>
<evidence type="ECO:0000256" key="3">
    <source>
        <dbReference type="ARBA" id="ARBA00023136"/>
    </source>
</evidence>
<proteinExistence type="predicted"/>
<protein>
    <submittedName>
        <fullName evidence="5">Porin</fullName>
    </submittedName>
</protein>
<comment type="caution">
    <text evidence="5">The sequence shown here is derived from an EMBL/GenBank/DDBJ whole genome shotgun (WGS) entry which is preliminary data.</text>
</comment>
<keyword evidence="2 4" id="KW-0732">Signal</keyword>